<keyword evidence="2" id="KW-1185">Reference proteome</keyword>
<accession>A0ACD5AQ68</accession>
<reference evidence="1" key="1">
    <citation type="journal article" date="2025" name="Int. J. Syst. Evol. Microbiol.">
        <title>Streptomyces citrinus sp. nov., with yellow diffusible pigment.</title>
        <authorList>
            <person name="He Y."/>
            <person name="Yang E."/>
            <person name="Xu J."/>
            <person name="Sun Y."/>
            <person name="Sun L."/>
        </authorList>
    </citation>
    <scope>NUCLEOTIDE SEQUENCE</scope>
    <source>
        <strain evidence="1">Q6</strain>
    </source>
</reference>
<organism evidence="1 2">
    <name type="scientific">Streptomyces citrinus</name>
    <dbReference type="NCBI Taxonomy" id="3118173"/>
    <lineage>
        <taxon>Bacteria</taxon>
        <taxon>Bacillati</taxon>
        <taxon>Actinomycetota</taxon>
        <taxon>Actinomycetes</taxon>
        <taxon>Kitasatosporales</taxon>
        <taxon>Streptomycetaceae</taxon>
        <taxon>Streptomyces</taxon>
    </lineage>
</organism>
<name>A0ACD5AQ68_9ACTN</name>
<gene>
    <name evidence="1" type="ORF">V2W30_40185</name>
</gene>
<sequence length="149" mass="15852">MPDESTSAWLRDLLDRHGAVAGTVHVVRDDVLHISAAHNIPPKVQKITARIPLGKGMAGLAWEQDRPIQTCNLKEDDSGVVKPGAGAVDGKAAVALPVRGADGTVRAVVGLAWLDERELTEGELTELDAEAESLPNPAVFVPRPRQSND</sequence>
<dbReference type="Proteomes" id="UP001432251">
    <property type="component" value="Plasmid p1"/>
</dbReference>
<geneLocation type="plasmid" evidence="1 2">
    <name>p1</name>
</geneLocation>
<evidence type="ECO:0000313" key="2">
    <source>
        <dbReference type="Proteomes" id="UP001432251"/>
    </source>
</evidence>
<keyword evidence="1" id="KW-0614">Plasmid</keyword>
<protein>
    <submittedName>
        <fullName evidence="1">GAF domain-containing protein</fullName>
    </submittedName>
</protein>
<evidence type="ECO:0000313" key="1">
    <source>
        <dbReference type="EMBL" id="WWQ69402.1"/>
    </source>
</evidence>
<proteinExistence type="predicted"/>
<dbReference type="EMBL" id="CP146023">
    <property type="protein sequence ID" value="WWQ69402.1"/>
    <property type="molecule type" value="Genomic_DNA"/>
</dbReference>